<sequence length="295" mass="31491">MPETGYRLARTLTAHAGRTYYLASGLLPARQRRGVFALYGFARTVDDVVDGDADPAAAAAALDALESGLHAALAGRDPVPGSPADALTGAHHHLLAALADTVHSFGIDPATFTAFLHSMRMDVPGTAEFRSRYADLTELGEYTYGSAAVIGLQMLPILGAAPDGPLAPGAALLGEAFQLTNFLRDVGEDLSRDRIYLPADQLAAFGVDEALLRADARARRSSPPLRRALAHLICLNRDLYRRTAPAIAGLPPRTRPAIAAAAVSYSGILDQIEESDYQVFARRAVVPTRRRLRQA</sequence>
<dbReference type="InterPro" id="IPR033904">
    <property type="entry name" value="Trans_IPPS_HH"/>
</dbReference>
<protein>
    <submittedName>
        <fullName evidence="3">Phytoene synthase</fullName>
    </submittedName>
</protein>
<comment type="caution">
    <text evidence="3">The sequence shown here is derived from an EMBL/GenBank/DDBJ whole genome shotgun (WGS) entry which is preliminary data.</text>
</comment>
<feature type="non-terminal residue" evidence="3">
    <location>
        <position position="295"/>
    </location>
</feature>
<gene>
    <name evidence="3" type="primary">crtB</name>
    <name evidence="3" type="ORF">GOHSU_02_00010</name>
</gene>
<evidence type="ECO:0000256" key="1">
    <source>
        <dbReference type="ARBA" id="ARBA00004684"/>
    </source>
</evidence>
<reference evidence="3 4" key="1">
    <citation type="submission" date="2012-12" db="EMBL/GenBank/DDBJ databases">
        <title>Whole genome shotgun sequence of Gordonia hirsuta NBRC 16056.</title>
        <authorList>
            <person name="Isaki-Nakamura S."/>
            <person name="Hosoyama A."/>
            <person name="Tsuchikane K."/>
            <person name="Katsumata H."/>
            <person name="Baba S."/>
            <person name="Yamazaki S."/>
            <person name="Fujita N."/>
        </authorList>
    </citation>
    <scope>NUCLEOTIDE SEQUENCE [LARGE SCALE GENOMIC DNA]</scope>
    <source>
        <strain evidence="3 4">NBRC 16056</strain>
    </source>
</reference>
<dbReference type="Gene3D" id="1.10.600.10">
    <property type="entry name" value="Farnesyl Diphosphate Synthase"/>
    <property type="match status" value="1"/>
</dbReference>
<dbReference type="CDD" id="cd00683">
    <property type="entry name" value="Trans_IPPS_HH"/>
    <property type="match status" value="1"/>
</dbReference>
<dbReference type="GO" id="GO:0016117">
    <property type="term" value="P:carotenoid biosynthetic process"/>
    <property type="evidence" value="ECO:0007669"/>
    <property type="project" value="UniProtKB-ARBA"/>
</dbReference>
<dbReference type="SFLD" id="SFLDG01212">
    <property type="entry name" value="Phytoene_synthase_like"/>
    <property type="match status" value="1"/>
</dbReference>
<dbReference type="InterPro" id="IPR019845">
    <property type="entry name" value="Squalene/phytoene_synthase_CS"/>
</dbReference>
<dbReference type="InterPro" id="IPR002060">
    <property type="entry name" value="Squ/phyt_synthse"/>
</dbReference>
<dbReference type="STRING" id="1121927.GOHSU_02_00010"/>
<dbReference type="GO" id="GO:0004311">
    <property type="term" value="F:geranylgeranyl diphosphate synthase activity"/>
    <property type="evidence" value="ECO:0007669"/>
    <property type="project" value="InterPro"/>
</dbReference>
<dbReference type="UniPathway" id="UPA00799"/>
<accession>L7L754</accession>
<dbReference type="Pfam" id="PF00494">
    <property type="entry name" value="SQS_PSY"/>
    <property type="match status" value="1"/>
</dbReference>
<keyword evidence="2" id="KW-0808">Transferase</keyword>
<dbReference type="PROSITE" id="PS01045">
    <property type="entry name" value="SQUALEN_PHYTOEN_SYN_2"/>
    <property type="match status" value="1"/>
</dbReference>
<dbReference type="PANTHER" id="PTHR31480">
    <property type="entry name" value="BIFUNCTIONAL LYCOPENE CYCLASE/PHYTOENE SYNTHASE"/>
    <property type="match status" value="1"/>
</dbReference>
<dbReference type="GO" id="GO:0051996">
    <property type="term" value="F:squalene synthase [NAD(P)H] activity"/>
    <property type="evidence" value="ECO:0007669"/>
    <property type="project" value="InterPro"/>
</dbReference>
<comment type="pathway">
    <text evidence="1">Carotenoid biosynthesis; phytoene biosynthesis.</text>
</comment>
<dbReference type="SUPFAM" id="SSF48576">
    <property type="entry name" value="Terpenoid synthases"/>
    <property type="match status" value="1"/>
</dbReference>
<evidence type="ECO:0000313" key="4">
    <source>
        <dbReference type="Proteomes" id="UP000053405"/>
    </source>
</evidence>
<dbReference type="SFLD" id="SFLDG01018">
    <property type="entry name" value="Squalene/Phytoene_Synthase_Lik"/>
    <property type="match status" value="1"/>
</dbReference>
<dbReference type="OrthoDB" id="9807580at2"/>
<dbReference type="Proteomes" id="UP000053405">
    <property type="component" value="Unassembled WGS sequence"/>
</dbReference>
<organism evidence="3 4">
    <name type="scientific">Gordonia hirsuta DSM 44140 = NBRC 16056</name>
    <dbReference type="NCBI Taxonomy" id="1121927"/>
    <lineage>
        <taxon>Bacteria</taxon>
        <taxon>Bacillati</taxon>
        <taxon>Actinomycetota</taxon>
        <taxon>Actinomycetes</taxon>
        <taxon>Mycobacteriales</taxon>
        <taxon>Gordoniaceae</taxon>
        <taxon>Gordonia</taxon>
    </lineage>
</organism>
<dbReference type="AlphaFoldDB" id="L7L754"/>
<name>L7L754_9ACTN</name>
<evidence type="ECO:0000256" key="2">
    <source>
        <dbReference type="ARBA" id="ARBA00022679"/>
    </source>
</evidence>
<proteinExistence type="predicted"/>
<evidence type="ECO:0000313" key="3">
    <source>
        <dbReference type="EMBL" id="GAC55858.1"/>
    </source>
</evidence>
<dbReference type="SFLD" id="SFLDS00005">
    <property type="entry name" value="Isoprenoid_Synthase_Type_I"/>
    <property type="match status" value="1"/>
</dbReference>
<keyword evidence="4" id="KW-1185">Reference proteome</keyword>
<dbReference type="InterPro" id="IPR044843">
    <property type="entry name" value="Trans_IPPS_bact-type"/>
</dbReference>
<dbReference type="RefSeq" id="WP_005935047.1">
    <property type="nucleotide sequence ID" value="NZ_ATVK01000040.1"/>
</dbReference>
<dbReference type="EMBL" id="BANT01000002">
    <property type="protein sequence ID" value="GAC55858.1"/>
    <property type="molecule type" value="Genomic_DNA"/>
</dbReference>
<dbReference type="eggNOG" id="COG1562">
    <property type="taxonomic scope" value="Bacteria"/>
</dbReference>
<dbReference type="InterPro" id="IPR008949">
    <property type="entry name" value="Isoprenoid_synthase_dom_sf"/>
</dbReference>